<evidence type="ECO:0000313" key="17">
    <source>
        <dbReference type="Proteomes" id="UP000094444"/>
    </source>
</evidence>
<keyword evidence="4" id="KW-0698">rRNA processing</keyword>
<evidence type="ECO:0000256" key="12">
    <source>
        <dbReference type="ARBA" id="ARBA00073619"/>
    </source>
</evidence>
<dbReference type="Pfam" id="PF23240">
    <property type="entry name" value="HAT_PRP39_N"/>
    <property type="match status" value="1"/>
</dbReference>
<dbReference type="GO" id="GO:0006397">
    <property type="term" value="P:mRNA processing"/>
    <property type="evidence" value="ECO:0007669"/>
    <property type="project" value="UniProtKB-KW"/>
</dbReference>
<dbReference type="OrthoDB" id="412781at2759"/>
<feature type="domain" description="S1 motif" evidence="15">
    <location>
        <begin position="149"/>
        <end position="249"/>
    </location>
</feature>
<dbReference type="GO" id="GO:0008380">
    <property type="term" value="P:RNA splicing"/>
    <property type="evidence" value="ECO:0007669"/>
    <property type="project" value="UniProtKB-KW"/>
</dbReference>
<evidence type="ECO:0000256" key="1">
    <source>
        <dbReference type="ARBA" id="ARBA00004604"/>
    </source>
</evidence>
<dbReference type="CDD" id="cd05706">
    <property type="entry name" value="S1_Rrp5_repeat_sc10"/>
    <property type="match status" value="1"/>
</dbReference>
<feature type="compositionally biased region" description="Acidic residues" evidence="14">
    <location>
        <begin position="1385"/>
        <end position="1401"/>
    </location>
</feature>
<dbReference type="InterPro" id="IPR012340">
    <property type="entry name" value="NA-bd_OB-fold"/>
</dbReference>
<dbReference type="Pfam" id="PF00575">
    <property type="entry name" value="S1"/>
    <property type="match status" value="6"/>
</dbReference>
<dbReference type="SMART" id="SM00386">
    <property type="entry name" value="HAT"/>
    <property type="match status" value="6"/>
</dbReference>
<comment type="subcellular location">
    <subcellularLocation>
        <location evidence="1">Nucleus</location>
        <location evidence="1">Nucleolus</location>
    </subcellularLocation>
</comment>
<keyword evidence="17" id="KW-1185">Reference proteome</keyword>
<dbReference type="GO" id="GO:0032040">
    <property type="term" value="C:small-subunit processome"/>
    <property type="evidence" value="ECO:0007669"/>
    <property type="project" value="TreeGrafter"/>
</dbReference>
<feature type="compositionally biased region" description="Acidic residues" evidence="14">
    <location>
        <begin position="1410"/>
        <end position="1419"/>
    </location>
</feature>
<dbReference type="GO" id="GO:0006364">
    <property type="term" value="P:rRNA processing"/>
    <property type="evidence" value="ECO:0007669"/>
    <property type="project" value="UniProtKB-KW"/>
</dbReference>
<accession>A0A2P5I962</accession>
<dbReference type="FunCoup" id="A0A2P5I962">
    <property type="interactions" value="1093"/>
</dbReference>
<feature type="region of interest" description="Disordered" evidence="14">
    <location>
        <begin position="1772"/>
        <end position="1807"/>
    </location>
</feature>
<dbReference type="InterPro" id="IPR045209">
    <property type="entry name" value="Rrp5"/>
</dbReference>
<dbReference type="InterPro" id="IPR057302">
    <property type="entry name" value="Rrp5_S1"/>
</dbReference>
<evidence type="ECO:0000256" key="9">
    <source>
        <dbReference type="ARBA" id="ARBA00023187"/>
    </source>
</evidence>
<evidence type="ECO:0000256" key="3">
    <source>
        <dbReference type="ARBA" id="ARBA00022517"/>
    </source>
</evidence>
<evidence type="ECO:0000256" key="14">
    <source>
        <dbReference type="SAM" id="MobiDB-lite"/>
    </source>
</evidence>
<feature type="compositionally biased region" description="Basic and acidic residues" evidence="14">
    <location>
        <begin position="99"/>
        <end position="111"/>
    </location>
</feature>
<keyword evidence="7" id="KW-0747">Spliceosome</keyword>
<comment type="similarity">
    <text evidence="2">Belongs to the crooked-neck family.</text>
</comment>
<dbReference type="InParanoid" id="A0A2P5I962"/>
<evidence type="ECO:0000256" key="10">
    <source>
        <dbReference type="ARBA" id="ARBA00023242"/>
    </source>
</evidence>
<feature type="region of interest" description="Disordered" evidence="14">
    <location>
        <begin position="1385"/>
        <end position="1419"/>
    </location>
</feature>
<dbReference type="InterPro" id="IPR003029">
    <property type="entry name" value="S1_domain"/>
</dbReference>
<feature type="domain" description="S1 motif" evidence="15">
    <location>
        <begin position="265"/>
        <end position="334"/>
    </location>
</feature>
<dbReference type="FunFam" id="2.40.50.140:FF:000279">
    <property type="entry name" value="rRNA biogenesis protein rrp5"/>
    <property type="match status" value="1"/>
</dbReference>
<keyword evidence="8" id="KW-0677">Repeat</keyword>
<evidence type="ECO:0000256" key="5">
    <source>
        <dbReference type="ARBA" id="ARBA00022553"/>
    </source>
</evidence>
<keyword evidence="10" id="KW-0539">Nucleus</keyword>
<dbReference type="CDD" id="cd05693">
    <property type="entry name" value="S1_Rrp5_repeat_hs1_sc1"/>
    <property type="match status" value="1"/>
</dbReference>
<dbReference type="FunFam" id="2.40.50.140:FF:000103">
    <property type="entry name" value="protein RRP5 homolog"/>
    <property type="match status" value="2"/>
</dbReference>
<dbReference type="GO" id="GO:0005681">
    <property type="term" value="C:spliceosomal complex"/>
    <property type="evidence" value="ECO:0007669"/>
    <property type="project" value="UniProtKB-KW"/>
</dbReference>
<evidence type="ECO:0000313" key="16">
    <source>
        <dbReference type="EMBL" id="POS79044.1"/>
    </source>
</evidence>
<feature type="compositionally biased region" description="Acidic residues" evidence="14">
    <location>
        <begin position="1435"/>
        <end position="1448"/>
    </location>
</feature>
<dbReference type="CDD" id="cd05698">
    <property type="entry name" value="S1_Rrp5_repeat_hs6_sc5"/>
    <property type="match status" value="1"/>
</dbReference>
<feature type="domain" description="S1 motif" evidence="15">
    <location>
        <begin position="930"/>
        <end position="1006"/>
    </location>
</feature>
<evidence type="ECO:0000256" key="4">
    <source>
        <dbReference type="ARBA" id="ARBA00022552"/>
    </source>
</evidence>
<comment type="caution">
    <text evidence="16">The sequence shown here is derived from an EMBL/GenBank/DDBJ whole genome shotgun (WGS) entry which is preliminary data.</text>
</comment>
<dbReference type="FunFam" id="2.40.50.140:FF:000155">
    <property type="entry name" value="rRNA biogenesis protein RRP5"/>
    <property type="match status" value="1"/>
</dbReference>
<feature type="domain" description="S1 motif" evidence="15">
    <location>
        <begin position="1308"/>
        <end position="1379"/>
    </location>
</feature>
<keyword evidence="6" id="KW-0507">mRNA processing</keyword>
<dbReference type="Gene3D" id="2.40.50.140">
    <property type="entry name" value="Nucleic acid-binding proteins"/>
    <property type="match status" value="11"/>
</dbReference>
<feature type="compositionally biased region" description="Basic and acidic residues" evidence="14">
    <location>
        <begin position="15"/>
        <end position="51"/>
    </location>
</feature>
<feature type="domain" description="S1 motif" evidence="15">
    <location>
        <begin position="1219"/>
        <end position="1288"/>
    </location>
</feature>
<keyword evidence="3" id="KW-0690">Ribosome biogenesis</keyword>
<feature type="domain" description="S1 motif" evidence="15">
    <location>
        <begin position="1125"/>
        <end position="1194"/>
    </location>
</feature>
<proteinExistence type="inferred from homology"/>
<dbReference type="InterPro" id="IPR011990">
    <property type="entry name" value="TPR-like_helical_dom_sf"/>
</dbReference>
<comment type="function">
    <text evidence="11">Involved in the biogenesis of rRNA. Required for the formation of 18S and 5.8S rRNA.</text>
</comment>
<dbReference type="PROSITE" id="PS50126">
    <property type="entry name" value="S1"/>
    <property type="match status" value="12"/>
</dbReference>
<evidence type="ECO:0000259" key="15">
    <source>
        <dbReference type="PROSITE" id="PS50126"/>
    </source>
</evidence>
<feature type="domain" description="S1 motif" evidence="15">
    <location>
        <begin position="1033"/>
        <end position="1109"/>
    </location>
</feature>
<dbReference type="InterPro" id="IPR048059">
    <property type="entry name" value="Rrp5_S1_rpt_hs1_sc1"/>
</dbReference>
<evidence type="ECO:0000256" key="2">
    <source>
        <dbReference type="ARBA" id="ARBA00008644"/>
    </source>
</evidence>
<dbReference type="Proteomes" id="UP000094444">
    <property type="component" value="Unassembled WGS sequence"/>
</dbReference>
<keyword evidence="5" id="KW-0597">Phosphoprotein</keyword>
<dbReference type="InterPro" id="IPR057301">
    <property type="entry name" value="Rrp5_OB_4th"/>
</dbReference>
<dbReference type="EMBL" id="MAVT02000141">
    <property type="protein sequence ID" value="POS79044.1"/>
    <property type="molecule type" value="Genomic_DNA"/>
</dbReference>
<dbReference type="Pfam" id="PF23459">
    <property type="entry name" value="S1_RRP5"/>
    <property type="match status" value="1"/>
</dbReference>
<dbReference type="Gene3D" id="1.25.40.10">
    <property type="entry name" value="Tetratricopeptide repeat domain"/>
    <property type="match status" value="1"/>
</dbReference>
<gene>
    <name evidence="16" type="ORF">DHEL01_v202558</name>
</gene>
<feature type="domain" description="S1 motif" evidence="15">
    <location>
        <begin position="730"/>
        <end position="804"/>
    </location>
</feature>
<dbReference type="Pfam" id="PF23233">
    <property type="entry name" value="HAT_Syf1_CNRKL1_N"/>
    <property type="match status" value="1"/>
</dbReference>
<dbReference type="SUPFAM" id="SSF48452">
    <property type="entry name" value="TPR-like"/>
    <property type="match status" value="2"/>
</dbReference>
<dbReference type="CDD" id="cd05703">
    <property type="entry name" value="S1_Rrp5_repeat_hs12_sc9"/>
    <property type="match status" value="1"/>
</dbReference>
<feature type="domain" description="S1 motif" evidence="15">
    <location>
        <begin position="456"/>
        <end position="531"/>
    </location>
</feature>
<dbReference type="InterPro" id="IPR003107">
    <property type="entry name" value="HAT"/>
</dbReference>
<keyword evidence="9" id="KW-0508">mRNA splicing</keyword>
<feature type="region of interest" description="Disordered" evidence="14">
    <location>
        <begin position="1"/>
        <end position="134"/>
    </location>
</feature>
<dbReference type="SMART" id="SM00316">
    <property type="entry name" value="S1"/>
    <property type="match status" value="13"/>
</dbReference>
<dbReference type="STRING" id="158607.A0A2P5I962"/>
<dbReference type="CDD" id="cd05708">
    <property type="entry name" value="S1_Rrp5_repeat_sc12"/>
    <property type="match status" value="1"/>
</dbReference>
<dbReference type="Pfam" id="PF24685">
    <property type="entry name" value="OB_RRP5_4th"/>
    <property type="match status" value="1"/>
</dbReference>
<feature type="domain" description="S1 motif" evidence="15">
    <location>
        <begin position="826"/>
        <end position="895"/>
    </location>
</feature>
<evidence type="ECO:0000256" key="6">
    <source>
        <dbReference type="ARBA" id="ARBA00022664"/>
    </source>
</evidence>
<dbReference type="CDD" id="cd05702">
    <property type="entry name" value="S1_Rrp5_repeat_hs11_sc8"/>
    <property type="match status" value="1"/>
</dbReference>
<evidence type="ECO:0000256" key="8">
    <source>
        <dbReference type="ARBA" id="ARBA00022737"/>
    </source>
</evidence>
<dbReference type="FunFam" id="2.40.50.140:FF:000196">
    <property type="entry name" value="rRNA biogenesis protein RRP5"/>
    <property type="match status" value="1"/>
</dbReference>
<dbReference type="SUPFAM" id="SSF50249">
    <property type="entry name" value="Nucleic acid-binding proteins"/>
    <property type="match status" value="12"/>
</dbReference>
<dbReference type="FunFam" id="2.40.50.140:FF:000266">
    <property type="entry name" value="rRNA biogenesis protein rrp5"/>
    <property type="match status" value="1"/>
</dbReference>
<dbReference type="InterPro" id="IPR055433">
    <property type="entry name" value="HAT_Syf1-like_N"/>
</dbReference>
<dbReference type="FunFam" id="2.40.50.140:FF:000159">
    <property type="entry name" value="rRNA biogenesis protein rrp5"/>
    <property type="match status" value="1"/>
</dbReference>
<protein>
    <recommendedName>
        <fullName evidence="12">rRNA biogenesis protein RRP5</fullName>
    </recommendedName>
    <alternativeName>
        <fullName evidence="13">Ribosomal RNA-processing protein 5</fullName>
    </alternativeName>
</protein>
<evidence type="ECO:0000256" key="7">
    <source>
        <dbReference type="ARBA" id="ARBA00022728"/>
    </source>
</evidence>
<evidence type="ECO:0000256" key="13">
    <source>
        <dbReference type="ARBA" id="ARBA00076674"/>
    </source>
</evidence>
<feature type="compositionally biased region" description="Basic and acidic residues" evidence="14">
    <location>
        <begin position="119"/>
        <end position="134"/>
    </location>
</feature>
<feature type="domain" description="S1 motif" evidence="15">
    <location>
        <begin position="548"/>
        <end position="622"/>
    </location>
</feature>
<feature type="domain" description="S1 motif" evidence="15">
    <location>
        <begin position="642"/>
        <end position="711"/>
    </location>
</feature>
<dbReference type="InterPro" id="IPR048058">
    <property type="entry name" value="Rrp5_S1_rpt_hs11_sc8"/>
</dbReference>
<dbReference type="CDD" id="cd05697">
    <property type="entry name" value="S1_Rrp5_repeat_hs5"/>
    <property type="match status" value="1"/>
</dbReference>
<reference evidence="16" key="1">
    <citation type="submission" date="2017-09" db="EMBL/GenBank/DDBJ databases">
        <title>Polyketide synthases of a Diaporthe helianthi virulent isolate.</title>
        <authorList>
            <person name="Baroncelli R."/>
        </authorList>
    </citation>
    <scope>NUCLEOTIDE SEQUENCE [LARGE SCALE GENOMIC DNA]</scope>
    <source>
        <strain evidence="16">7/96</strain>
    </source>
</reference>
<dbReference type="GO" id="GO:0003723">
    <property type="term" value="F:RNA binding"/>
    <property type="evidence" value="ECO:0007669"/>
    <property type="project" value="TreeGrafter"/>
</dbReference>
<feature type="compositionally biased region" description="Acidic residues" evidence="14">
    <location>
        <begin position="1473"/>
        <end position="1487"/>
    </location>
</feature>
<dbReference type="PANTHER" id="PTHR23270">
    <property type="entry name" value="PROGRAMMED CELL DEATH PROTEIN 11 PRE-RRNA PROCESSING PROTEIN RRP5"/>
    <property type="match status" value="1"/>
</dbReference>
<name>A0A2P5I962_DIAHE</name>
<dbReference type="PANTHER" id="PTHR23270:SF10">
    <property type="entry name" value="PROTEIN RRP5 HOMOLOG"/>
    <property type="match status" value="1"/>
</dbReference>
<feature type="region of interest" description="Disordered" evidence="14">
    <location>
        <begin position="1432"/>
        <end position="1500"/>
    </location>
</feature>
<evidence type="ECO:0000256" key="11">
    <source>
        <dbReference type="ARBA" id="ARBA00055575"/>
    </source>
</evidence>
<sequence length="1807" mass="198182">MSTLKRKGAPSGNAPKKDSPSKKVKSEKPADKTPPKKTYRTTEKKASKSTDKAASSAPSIARVKQEEPLFPRGGGSVLTPLEHKQITIQAKQDALFEEESGRAPKKGDKDTKNKKRKTSGKDSKKSDKPVHDPDAVKIEGLNYKRLVKGSLVLGQICDINDLELTVALPNNLVGHVSITSVSPGLTKRVEAAAAADDSDADEEGSTEDDADLRNLFELGQYVRAYVVSTIEDSSALPSKSKRRIELSLRPEDTNSTITQQELVANSTVMAAVASVEDHGFVMDLGLAETKITGFLPKKEVDPAIREGRLQPGSVLLCMATGLSGNRKVVQLTTRSDKMASPKSFPAEATTVDTFAPGTAVDVLVSEISERGIVGKVLGHLDVTADHVHSGLGPHGTDLEAKYKVGSKLKARVICTFPDARQPKLGISILDHVLSFKAPSAQVAGSEKKPLEALPISSVVETCVVKRVEADIGLFVDVGVEGVPGFVHISRVKDGKVDGLYESSGPYKLDSVHRGRVVGYNAFDGVFLLSLEKSVLEQPFLRVEDVPVGDVVDGVVEKIVVGENGVHGIIVKIAEGISGLVPEMHLSDVKLQHPEKKFKVGLKVKARVLSTDPYKRQLRLTLKKTLVNSDATPITAIDEVAVGMQVLGTIINVMHNGAIVQFYGRLRGFLPLSEMSEAYIQNPKEHFRQGQVVNVHVIDVDAAASRLIVSCKDPSAFGLDKQLALKKLSIGDVVSGKVSQKTEDDVFVELEGSLLKAVLPVGQLTDKSRPKNLAALKRIRVGQTLTDLAVLEKNEGRRALAVTLKPSMVEAAKNGKLPANWEKVKVGDLIHGFVRNVTPTAVFVQFGGMTTALLPAAMIPQERHKEQDFGLQKLQSLSVKVVSVDRDHARAVVAIPSVTDAKEPKPSKLSNQPLENPVDESIKSEDDIVVGRVTKAKIVSIKSTQLNVQLADNLQGRVDVSQVFDSWDEIRHPKNPLQKFKPKQTIKVKVLGVHDARNHRFLPISHRSTHSLIELSAKPSDLKDEGACDPFSLDQITEDSEWIAFVNNIKANYIWVNLSPSVRGRVAASDASDDLGQLGNLHSNFPIGCAMKVRVKAVEASKKRLDLTARTSNSSNAITWDNIKKGLVLPGKVTKVTDRSVLVQLSEDVSAPVHLVDLADDYDDASPKNFTRNEIVRVAVVDVDPNNKKIRLSTRASRVLNSALPVKDREITLISSLKTGDIVRGFVRRVADQGLFVNLGGHITAFVKITDLSDIFLKNWKEHFRMDQLVEGRVIAIDSALGQVSLSLKNSLVKRDYVPPRTLADFKEGEVVKGKVRSVEDFGAFIVIDGSANVSGLCHRSQMAEKSVKDVRKLYSAGDLVKARILKINSEKKQISFGLKASYFEDGDEDSDVEDSDVEDSDDKAGVALDSVEEDDSDEDDEFMDAAEVLIQGTDNLDDSDDDDDDAEMVDASSGDAGGLDAGGFDWSAGALDEAGDESTAEADEADDSKEKKKKKKKRKTEIQVDRTAQLDVNGPQTAEDYERLLLGQPDSSDLWIRYMAFQAQVSEPARAREIAERALRTINIREETEKLNVWVAYLNLENHFGTHETLADVFKRACQYNDEQVVHERLINIYVVTGKHDKADELYQAVIKKFGAKSPQVWINYATFLHNTVKDAERARALIHRATQRLPNHAHLPLMTKFAGLEFRSASGDPEHGRTVFEGVLSAYPKKFDLWNQLLDLETSTYNAAKKSEDGNADPTHVREVFERGTKTKGLKPLKAKKWFQRWAKWEEENGDAKSEQKVMAKATEWTREAEARKHKGEEEDEE</sequence>
<organism evidence="16 17">
    <name type="scientific">Diaporthe helianthi</name>
    <dbReference type="NCBI Taxonomy" id="158607"/>
    <lineage>
        <taxon>Eukaryota</taxon>
        <taxon>Fungi</taxon>
        <taxon>Dikarya</taxon>
        <taxon>Ascomycota</taxon>
        <taxon>Pezizomycotina</taxon>
        <taxon>Sordariomycetes</taxon>
        <taxon>Sordariomycetidae</taxon>
        <taxon>Diaporthales</taxon>
        <taxon>Diaporthaceae</taxon>
        <taxon>Diaporthe</taxon>
    </lineage>
</organism>